<dbReference type="InterPro" id="IPR050313">
    <property type="entry name" value="Carb_Metab_HTH_regulators"/>
</dbReference>
<comment type="caution">
    <text evidence="8">The sequence shown here is derived from an EMBL/GenBank/DDBJ whole genome shotgun (WGS) entry which is preliminary data.</text>
</comment>
<gene>
    <name evidence="8" type="ORF">HMP0721_1127</name>
</gene>
<name>E6MGJ4_9FIRM</name>
<evidence type="ECO:0000256" key="4">
    <source>
        <dbReference type="ARBA" id="ARBA00023125"/>
    </source>
</evidence>
<organism evidence="8 9">
    <name type="scientific">Pseudoramibacter alactolyticus ATCC 23263</name>
    <dbReference type="NCBI Taxonomy" id="887929"/>
    <lineage>
        <taxon>Bacteria</taxon>
        <taxon>Bacillati</taxon>
        <taxon>Bacillota</taxon>
        <taxon>Clostridia</taxon>
        <taxon>Eubacteriales</taxon>
        <taxon>Eubacteriaceae</taxon>
        <taxon>Pseudoramibacter</taxon>
    </lineage>
</organism>
<dbReference type="InterPro" id="IPR036388">
    <property type="entry name" value="WH-like_DNA-bd_sf"/>
</dbReference>
<evidence type="ECO:0000256" key="1">
    <source>
        <dbReference type="ARBA" id="ARBA00021390"/>
    </source>
</evidence>
<dbReference type="OrthoDB" id="9797223at2"/>
<evidence type="ECO:0000256" key="5">
    <source>
        <dbReference type="ARBA" id="ARBA00023163"/>
    </source>
</evidence>
<dbReference type="PROSITE" id="PS00894">
    <property type="entry name" value="HTH_DEOR_1"/>
    <property type="match status" value="1"/>
</dbReference>
<dbReference type="HOGENOM" id="CLU_060699_1_4_9"/>
<dbReference type="InterPro" id="IPR014036">
    <property type="entry name" value="DeoR-like_C"/>
</dbReference>
<dbReference type="Pfam" id="PF00455">
    <property type="entry name" value="DeoRC"/>
    <property type="match status" value="1"/>
</dbReference>
<keyword evidence="9" id="KW-1185">Reference proteome</keyword>
<dbReference type="GO" id="GO:0003700">
    <property type="term" value="F:DNA-binding transcription factor activity"/>
    <property type="evidence" value="ECO:0007669"/>
    <property type="project" value="InterPro"/>
</dbReference>
<dbReference type="Proteomes" id="UP000004754">
    <property type="component" value="Unassembled WGS sequence"/>
</dbReference>
<dbReference type="Pfam" id="PF08220">
    <property type="entry name" value="HTH_DeoR"/>
    <property type="match status" value="1"/>
</dbReference>
<dbReference type="RefSeq" id="WP_006598551.1">
    <property type="nucleotide sequence ID" value="NZ_GL622359.1"/>
</dbReference>
<accession>E6MGJ4</accession>
<keyword evidence="5" id="KW-0804">Transcription</keyword>
<evidence type="ECO:0000313" key="9">
    <source>
        <dbReference type="Proteomes" id="UP000004754"/>
    </source>
</evidence>
<dbReference type="SMART" id="SM00420">
    <property type="entry name" value="HTH_DEOR"/>
    <property type="match status" value="1"/>
</dbReference>
<dbReference type="PROSITE" id="PS51000">
    <property type="entry name" value="HTH_DEOR_2"/>
    <property type="match status" value="1"/>
</dbReference>
<reference evidence="8 9" key="1">
    <citation type="submission" date="2010-12" db="EMBL/GenBank/DDBJ databases">
        <authorList>
            <person name="Muzny D."/>
            <person name="Qin X."/>
            <person name="Deng J."/>
            <person name="Jiang H."/>
            <person name="Liu Y."/>
            <person name="Qu J."/>
            <person name="Song X.-Z."/>
            <person name="Zhang L."/>
            <person name="Thornton R."/>
            <person name="Coyle M."/>
            <person name="Francisco L."/>
            <person name="Jackson L."/>
            <person name="Javaid M."/>
            <person name="Korchina V."/>
            <person name="Kovar C."/>
            <person name="Mata R."/>
            <person name="Mathew T."/>
            <person name="Ngo R."/>
            <person name="Nguyen L."/>
            <person name="Nguyen N."/>
            <person name="Okwuonu G."/>
            <person name="Ongeri F."/>
            <person name="Pham C."/>
            <person name="Simmons D."/>
            <person name="Wilczek-Boney K."/>
            <person name="Hale W."/>
            <person name="Jakkamsetti A."/>
            <person name="Pham P."/>
            <person name="Ruth R."/>
            <person name="San Lucas F."/>
            <person name="Warren J."/>
            <person name="Zhang J."/>
            <person name="Zhao Z."/>
            <person name="Zhou C."/>
            <person name="Zhu D."/>
            <person name="Lee S."/>
            <person name="Bess C."/>
            <person name="Blankenburg K."/>
            <person name="Forbes L."/>
            <person name="Fu Q."/>
            <person name="Gubbala S."/>
            <person name="Hirani K."/>
            <person name="Jayaseelan J.C."/>
            <person name="Lara F."/>
            <person name="Munidasa M."/>
            <person name="Palculict T."/>
            <person name="Patil S."/>
            <person name="Pu L.-L."/>
            <person name="Saada N."/>
            <person name="Tang L."/>
            <person name="Weissenberger G."/>
            <person name="Zhu Y."/>
            <person name="Hemphill L."/>
            <person name="Shang Y."/>
            <person name="Youmans B."/>
            <person name="Ayvaz T."/>
            <person name="Ross M."/>
            <person name="Santibanez J."/>
            <person name="Aqrawi P."/>
            <person name="Gross S."/>
            <person name="Joshi V."/>
            <person name="Fowler G."/>
            <person name="Nazareth L."/>
            <person name="Reid J."/>
            <person name="Worley K."/>
            <person name="Petrosino J."/>
            <person name="Highlander S."/>
            <person name="Gibbs R."/>
        </authorList>
    </citation>
    <scope>NUCLEOTIDE SEQUENCE [LARGE SCALE GENOMIC DNA]</scope>
    <source>
        <strain evidence="8 9">ATCC 23263</strain>
    </source>
</reference>
<sequence>MANLTADRRNRMAQILIREGSVKVGEMAEHFGVSTETIRKDIIYLEEMGIAEKNYGGAIPKIGAVEKPLNEKEWVHAEEKAEIAAKAVSLIHKHDVILLDAGSTTSAIAKQLTIKQGLTIITNSLDAATLLSESEHQVFLCGGKIRRSSHALIGGWVLDRFKNIRADIAFLGSDGFKHQNGPTTVSYDESSVKAWMLHAAKRTYVVADSTKCTTTAQFSYADWQDVDGIITAGDHVDTLRTIVEDATQVIDAATKKPE</sequence>
<evidence type="ECO:0000313" key="8">
    <source>
        <dbReference type="EMBL" id="EFV01734.1"/>
    </source>
</evidence>
<dbReference type="SUPFAM" id="SSF100950">
    <property type="entry name" value="NagB/RpiA/CoA transferase-like"/>
    <property type="match status" value="1"/>
</dbReference>
<evidence type="ECO:0000259" key="7">
    <source>
        <dbReference type="PROSITE" id="PS51000"/>
    </source>
</evidence>
<proteinExistence type="predicted"/>
<dbReference type="PRINTS" id="PR00037">
    <property type="entry name" value="HTHLACR"/>
</dbReference>
<protein>
    <recommendedName>
        <fullName evidence="1">Lactose phosphotransferase system repressor</fullName>
    </recommendedName>
</protein>
<dbReference type="AlphaFoldDB" id="E6MGJ4"/>
<dbReference type="GO" id="GO:0003677">
    <property type="term" value="F:DNA binding"/>
    <property type="evidence" value="ECO:0007669"/>
    <property type="project" value="UniProtKB-KW"/>
</dbReference>
<dbReference type="InterPro" id="IPR001034">
    <property type="entry name" value="DeoR_HTH"/>
</dbReference>
<keyword evidence="2" id="KW-0678">Repressor</keyword>
<comment type="function">
    <text evidence="6">Repressor of the lactose catabolism operon. Galactose-6-phosphate is the inducer.</text>
</comment>
<evidence type="ECO:0000256" key="2">
    <source>
        <dbReference type="ARBA" id="ARBA00022491"/>
    </source>
</evidence>
<feature type="domain" description="HTH deoR-type" evidence="7">
    <location>
        <begin position="5"/>
        <end position="60"/>
    </location>
</feature>
<dbReference type="SMART" id="SM01134">
    <property type="entry name" value="DeoRC"/>
    <property type="match status" value="1"/>
</dbReference>
<keyword evidence="4" id="KW-0238">DNA-binding</keyword>
<dbReference type="InterPro" id="IPR037171">
    <property type="entry name" value="NagB/RpiA_transferase-like"/>
</dbReference>
<dbReference type="eggNOG" id="COG1349">
    <property type="taxonomic scope" value="Bacteria"/>
</dbReference>
<dbReference type="SUPFAM" id="SSF46785">
    <property type="entry name" value="Winged helix' DNA-binding domain"/>
    <property type="match status" value="1"/>
</dbReference>
<dbReference type="Gene3D" id="1.10.10.10">
    <property type="entry name" value="Winged helix-like DNA-binding domain superfamily/Winged helix DNA-binding domain"/>
    <property type="match status" value="1"/>
</dbReference>
<dbReference type="InterPro" id="IPR036390">
    <property type="entry name" value="WH_DNA-bd_sf"/>
</dbReference>
<dbReference type="PANTHER" id="PTHR30363">
    <property type="entry name" value="HTH-TYPE TRANSCRIPTIONAL REGULATOR SRLR-RELATED"/>
    <property type="match status" value="1"/>
</dbReference>
<evidence type="ECO:0000256" key="6">
    <source>
        <dbReference type="ARBA" id="ARBA00024937"/>
    </source>
</evidence>
<dbReference type="InterPro" id="IPR018356">
    <property type="entry name" value="Tscrpt_reg_HTH_DeoR_CS"/>
</dbReference>
<keyword evidence="3" id="KW-0805">Transcription regulation</keyword>
<dbReference type="Gene3D" id="3.40.50.1360">
    <property type="match status" value="1"/>
</dbReference>
<evidence type="ECO:0000256" key="3">
    <source>
        <dbReference type="ARBA" id="ARBA00023015"/>
    </source>
</evidence>
<dbReference type="STRING" id="887929.HMP0721_1127"/>
<dbReference type="PANTHER" id="PTHR30363:SF4">
    <property type="entry name" value="GLYCEROL-3-PHOSPHATE REGULON REPRESSOR"/>
    <property type="match status" value="1"/>
</dbReference>
<dbReference type="EMBL" id="AEQN01000016">
    <property type="protein sequence ID" value="EFV01734.1"/>
    <property type="molecule type" value="Genomic_DNA"/>
</dbReference>